<evidence type="ECO:0000313" key="1">
    <source>
        <dbReference type="EMBL" id="GGD27006.1"/>
    </source>
</evidence>
<proteinExistence type="predicted"/>
<dbReference type="AlphaFoldDB" id="A0A917DCM5"/>
<protein>
    <recommendedName>
        <fullName evidence="3">Lipoprotein</fullName>
    </recommendedName>
</protein>
<organism evidence="1 2">
    <name type="scientific">Flavobacterium orientale</name>
    <dbReference type="NCBI Taxonomy" id="1756020"/>
    <lineage>
        <taxon>Bacteria</taxon>
        <taxon>Pseudomonadati</taxon>
        <taxon>Bacteroidota</taxon>
        <taxon>Flavobacteriia</taxon>
        <taxon>Flavobacteriales</taxon>
        <taxon>Flavobacteriaceae</taxon>
        <taxon>Flavobacterium</taxon>
    </lineage>
</organism>
<dbReference type="EMBL" id="BMFG01000005">
    <property type="protein sequence ID" value="GGD27006.1"/>
    <property type="molecule type" value="Genomic_DNA"/>
</dbReference>
<evidence type="ECO:0000313" key="2">
    <source>
        <dbReference type="Proteomes" id="UP000625735"/>
    </source>
</evidence>
<dbReference type="RefSeq" id="WP_188362093.1">
    <property type="nucleotide sequence ID" value="NZ_BMFG01000005.1"/>
</dbReference>
<accession>A0A917DCM5</accession>
<name>A0A917DCM5_9FLAO</name>
<reference evidence="1" key="2">
    <citation type="submission" date="2020-09" db="EMBL/GenBank/DDBJ databases">
        <authorList>
            <person name="Sun Q."/>
            <person name="Zhou Y."/>
        </authorList>
    </citation>
    <scope>NUCLEOTIDE SEQUENCE</scope>
    <source>
        <strain evidence="1">CGMCC 1.12506</strain>
    </source>
</reference>
<reference evidence="1" key="1">
    <citation type="journal article" date="2014" name="Int. J. Syst. Evol. Microbiol.">
        <title>Complete genome sequence of Corynebacterium casei LMG S-19264T (=DSM 44701T), isolated from a smear-ripened cheese.</title>
        <authorList>
            <consortium name="US DOE Joint Genome Institute (JGI-PGF)"/>
            <person name="Walter F."/>
            <person name="Albersmeier A."/>
            <person name="Kalinowski J."/>
            <person name="Ruckert C."/>
        </authorList>
    </citation>
    <scope>NUCLEOTIDE SEQUENCE</scope>
    <source>
        <strain evidence="1">CGMCC 1.12506</strain>
    </source>
</reference>
<evidence type="ECO:0008006" key="3">
    <source>
        <dbReference type="Google" id="ProtNLM"/>
    </source>
</evidence>
<sequence>MKSLLRIFTIVLTLSLTSCNKPTPSEEQPIPETDTYNQWVYITIETVLTRDTTTYFYYGKINDQVMKRLNKGNETGHFTLKDIRYLDNDDLLELYEDEFTTGDLIFRVQDIARIQLLKKDPIYFYDIKELSANALRLSKQKRKPVKKE</sequence>
<gene>
    <name evidence="1" type="ORF">GCM10011343_16580</name>
</gene>
<comment type="caution">
    <text evidence="1">The sequence shown here is derived from an EMBL/GenBank/DDBJ whole genome shotgun (WGS) entry which is preliminary data.</text>
</comment>
<dbReference type="Proteomes" id="UP000625735">
    <property type="component" value="Unassembled WGS sequence"/>
</dbReference>
<dbReference type="PROSITE" id="PS51257">
    <property type="entry name" value="PROKAR_LIPOPROTEIN"/>
    <property type="match status" value="1"/>
</dbReference>
<keyword evidence="2" id="KW-1185">Reference proteome</keyword>